<dbReference type="Pfam" id="PF13569">
    <property type="entry name" value="DUF4132"/>
    <property type="match status" value="1"/>
</dbReference>
<evidence type="ECO:0000256" key="1">
    <source>
        <dbReference type="SAM" id="MobiDB-lite"/>
    </source>
</evidence>
<dbReference type="InterPro" id="IPR025406">
    <property type="entry name" value="DUF4132"/>
</dbReference>
<feature type="region of interest" description="Disordered" evidence="1">
    <location>
        <begin position="983"/>
        <end position="1002"/>
    </location>
</feature>
<dbReference type="RefSeq" id="WP_208010517.1">
    <property type="nucleotide sequence ID" value="NZ_CP071796.1"/>
</dbReference>
<sequence>MASKKPAPAAPIDIHAQPDGTYHWTPALEKAVPSLLGRGNWPAAEPWAFAPLPDGVTSDPEFKRFHAGSIQMLEDAGIWRAKSLQDWPRDLAFWRDALGDLFAGSVDANQYIYVYDKGALPTAFKWLVHGLLQVLGLPTTLDVLQHMVERTQAAEPDWGWVGKMHRVFSNGLEIAHQALMTSDDATWAANAHHLRWMGEQPLTGWFGMHAINSAPRFCHACAHDLPGHKEELGQPAVLFAMRRFGADALPMFTQLVDKKISFTGTQIKQSELPAIKRLCQWLMPLHDGRLIDFMLAFAHEELMQQHLSQLIERWPLYTLQRLLQGIDTWPDDDTEDGMVTNRWKNRVPGDPLAGRWALQALVTRALQAHPDWLQPLRDSLPTGLDAVLAPLVQHIAVPAQVKAPAPPTSPAPATPVVVASGTHPAENPPSAQNGSNDAFAALPDGQFRWTPKLRQQLPALINRQRRAAYPVPPVDLSWAPSRITDLNHPALVDLNAACLQAIAISGVLNATAVDQLTADPALWRRMVVGLLDTENADAAATYSHPAHSLAKSQVRDELLGWLLRSAWHVLGPLAAVQLLQDLVQTPAAPPSIGRVTWAAYVHAQRLIALQHALATLDDAAYQADPALQAAADWVNGYLPPDRYGASWFAWLKLHAAQSPDEVLAAERLARRQDEPFDLPVLLFVIEHGGDGAFAALKERLDNQVNSFSGFDDSPPLLTKSSHAKVKKLLALFMDYHHAGLVDALLPLHADPLVLPYLAELLNRWPALVMARILALPKLLPDSPVLTLVRRALHEHADWVAPLQAASTDWPEAAQKQLARVVENLPARAPSVAAPAQPAPAVGAQPTTGSAPLPDLHAQPDGQFHWTEADEQEYARMTAARSKNDAKQVDAKRLAGARAGPIELVLKNLTGHMMAWSRNHPTLVRQYISEARAALFVAQRLHHPHLLDLLLQVPGEAMVQEAWQQAFERWPLLTLRHALAWQPTHNAPATGGSRGHVPDNDGTRATIDRLIASALSAHPDWIAPLRTALAQDATTDPEAAALLERFDRLPVAPAPAADTAAPSATAEIAAALPPLLRDPPWRRAKKPTAQEKAAQPWLKVPTRLPELPLFMGPSELPPPHLSGADAGIENTALADLLTMLMLGKPDAPWPGLAQVLPAFTPASLARLGRALWRAWIAAGASPEHKWIVFAQAHLGDETAVEMLREHIAHWPSAGQFNLAKYGLAALGLMGARADAAGEQALRTLIRFAEKGKPSLRGPAREQIQRAANQLGLSPDELADRLVPDLGLTSPEDFVFTLGQRRFSLHFDEALTPFVRDAQGARLKDLPKPAATDHADDDAARWKALKKAAKALASEQISRLEQALITGRSWQRPDFDRLFTRHPLLRELGRRLLWTTVPAGGGAGQLFRLSEEFHPVGAADEAVALPDDARLALAHPIDLSDADRTAWGQVWADYALVPPFAQLAREVFHVGSDPASLAAHGLAPGRPIATGSLLGLMQQGWRREGDGAHVFGLSWQPAPGARVHLDFDDGFDMMSPLQTPQQTLRTLRLEGDFSPRLASEVVRTVGLLARA</sequence>
<proteinExistence type="predicted"/>
<evidence type="ECO:0000313" key="4">
    <source>
        <dbReference type="Proteomes" id="UP000663903"/>
    </source>
</evidence>
<name>A0A975CN90_9BURK</name>
<dbReference type="EMBL" id="CP071796">
    <property type="protein sequence ID" value="QTD46618.1"/>
    <property type="molecule type" value="Genomic_DNA"/>
</dbReference>
<accession>A0A975CN90</accession>
<evidence type="ECO:0000259" key="2">
    <source>
        <dbReference type="Pfam" id="PF13569"/>
    </source>
</evidence>
<dbReference type="KEGG" id="otd:J1M35_07005"/>
<organism evidence="3 4">
    <name type="scientific">Ottowia testudinis</name>
    <dbReference type="NCBI Taxonomy" id="2816950"/>
    <lineage>
        <taxon>Bacteria</taxon>
        <taxon>Pseudomonadati</taxon>
        <taxon>Pseudomonadota</taxon>
        <taxon>Betaproteobacteria</taxon>
        <taxon>Burkholderiales</taxon>
        <taxon>Comamonadaceae</taxon>
        <taxon>Ottowia</taxon>
    </lineage>
</organism>
<evidence type="ECO:0000313" key="3">
    <source>
        <dbReference type="EMBL" id="QTD46618.1"/>
    </source>
</evidence>
<dbReference type="Proteomes" id="UP000663903">
    <property type="component" value="Chromosome"/>
</dbReference>
<feature type="domain" description="DUF4132" evidence="2">
    <location>
        <begin position="1318"/>
        <end position="1499"/>
    </location>
</feature>
<protein>
    <submittedName>
        <fullName evidence="3">DUF4132 domain-containing protein</fullName>
    </submittedName>
</protein>
<keyword evidence="4" id="KW-1185">Reference proteome</keyword>
<feature type="region of interest" description="Disordered" evidence="1">
    <location>
        <begin position="402"/>
        <end position="435"/>
    </location>
</feature>
<gene>
    <name evidence="3" type="ORF">J1M35_07005</name>
</gene>
<reference evidence="3" key="1">
    <citation type="submission" date="2021-03" db="EMBL/GenBank/DDBJ databases">
        <title>Ottowia sp. 27C isolated from the cloaca of a Giant Asian pond turtle (Heosemys grandis).</title>
        <authorList>
            <person name="Spergser J."/>
            <person name="Busse H.-J."/>
        </authorList>
    </citation>
    <scope>NUCLEOTIDE SEQUENCE</scope>
    <source>
        <strain evidence="3">27C</strain>
    </source>
</reference>
<feature type="compositionally biased region" description="Pro residues" evidence="1">
    <location>
        <begin position="404"/>
        <end position="413"/>
    </location>
</feature>